<dbReference type="PANTHER" id="PTHR34427:SF16">
    <property type="entry name" value="DUF4283 DOMAIN-CONTAINING PROTEIN"/>
    <property type="match status" value="1"/>
</dbReference>
<gene>
    <name evidence="1" type="ORF">HAX54_053131</name>
</gene>
<sequence length="282" mass="32053">MENGEGAEGVKAESSIFLFCFTLELEATRMIEGGQRWMSGEFTRLERWHANYGCVKGGTREVCFAINIVGVPIHLWCPNLFKEAGDLCAGFVDLRCCMSNMSRVKVYVKNGGKFPASTVLEDGRRSLGCGYNQNFSQRCWNILGILLMRGGERMNEREKEWGRSNQIKLDEDLRNPNCSLSSKGKDREELFPYNSNSGVFEAQNSASDDLEIRDNRVGETHCDCWPEFELRQTLNLEENARRLLGIALIDLEMEISLIIQPVTGLLTQQRFSIVVPLFCRLR</sequence>
<comment type="caution">
    <text evidence="1">The sequence shown here is derived from an EMBL/GenBank/DDBJ whole genome shotgun (WGS) entry which is preliminary data.</text>
</comment>
<protein>
    <recommendedName>
        <fullName evidence="3">DUF4283 domain-containing protein</fullName>
    </recommendedName>
</protein>
<name>A0ABS8SZW2_DATST</name>
<organism evidence="1 2">
    <name type="scientific">Datura stramonium</name>
    <name type="common">Jimsonweed</name>
    <name type="synonym">Common thornapple</name>
    <dbReference type="NCBI Taxonomy" id="4076"/>
    <lineage>
        <taxon>Eukaryota</taxon>
        <taxon>Viridiplantae</taxon>
        <taxon>Streptophyta</taxon>
        <taxon>Embryophyta</taxon>
        <taxon>Tracheophyta</taxon>
        <taxon>Spermatophyta</taxon>
        <taxon>Magnoliopsida</taxon>
        <taxon>eudicotyledons</taxon>
        <taxon>Gunneridae</taxon>
        <taxon>Pentapetalae</taxon>
        <taxon>asterids</taxon>
        <taxon>lamiids</taxon>
        <taxon>Solanales</taxon>
        <taxon>Solanaceae</taxon>
        <taxon>Solanoideae</taxon>
        <taxon>Datureae</taxon>
        <taxon>Datura</taxon>
    </lineage>
</organism>
<keyword evidence="2" id="KW-1185">Reference proteome</keyword>
<dbReference type="Proteomes" id="UP000823775">
    <property type="component" value="Unassembled WGS sequence"/>
</dbReference>
<proteinExistence type="predicted"/>
<accession>A0ABS8SZW2</accession>
<dbReference type="PANTHER" id="PTHR34427">
    <property type="entry name" value="DUF4283 DOMAIN PROTEIN"/>
    <property type="match status" value="1"/>
</dbReference>
<evidence type="ECO:0000313" key="2">
    <source>
        <dbReference type="Proteomes" id="UP000823775"/>
    </source>
</evidence>
<evidence type="ECO:0000313" key="1">
    <source>
        <dbReference type="EMBL" id="MCD7464621.1"/>
    </source>
</evidence>
<reference evidence="1 2" key="1">
    <citation type="journal article" date="2021" name="BMC Genomics">
        <title>Datura genome reveals duplications of psychoactive alkaloid biosynthetic genes and high mutation rate following tissue culture.</title>
        <authorList>
            <person name="Rajewski A."/>
            <person name="Carter-House D."/>
            <person name="Stajich J."/>
            <person name="Litt A."/>
        </authorList>
    </citation>
    <scope>NUCLEOTIDE SEQUENCE [LARGE SCALE GENOMIC DNA]</scope>
    <source>
        <strain evidence="1">AR-01</strain>
    </source>
</reference>
<evidence type="ECO:0008006" key="3">
    <source>
        <dbReference type="Google" id="ProtNLM"/>
    </source>
</evidence>
<dbReference type="EMBL" id="JACEIK010000981">
    <property type="protein sequence ID" value="MCD7464621.1"/>
    <property type="molecule type" value="Genomic_DNA"/>
</dbReference>